<evidence type="ECO:0000313" key="2">
    <source>
        <dbReference type="EMBL" id="SEO78396.1"/>
    </source>
</evidence>
<dbReference type="OrthoDB" id="5298866at2"/>
<protein>
    <submittedName>
        <fullName evidence="2">Sporulation related domain-containing protein</fullName>
    </submittedName>
</protein>
<dbReference type="Proteomes" id="UP000198814">
    <property type="component" value="Unassembled WGS sequence"/>
</dbReference>
<dbReference type="InterPro" id="IPR036680">
    <property type="entry name" value="SPOR-like_sf"/>
</dbReference>
<dbReference type="PROSITE" id="PS51724">
    <property type="entry name" value="SPOR"/>
    <property type="match status" value="1"/>
</dbReference>
<evidence type="ECO:0000313" key="3">
    <source>
        <dbReference type="Proteomes" id="UP000198814"/>
    </source>
</evidence>
<accession>A0A1H8SIQ1</accession>
<dbReference type="Pfam" id="PF05036">
    <property type="entry name" value="SPOR"/>
    <property type="match status" value="1"/>
</dbReference>
<sequence length="197" mass="22940">MKIIFVLLLIANIAYLVGTQLYFDRQKGGAPVSVNPEKIVLVPAQEDCLLWGDFYEEQVHYAETVLTDLFPDLIYDAEESSQTTMYWLYIPRYPNKEAANREINKLRNLGIVSFRVKDDNQWQNAVSLGMFYDQQDALKQLREIEKKGIINAKIEERSVMLKKIVIHNPAHMVKEQMQKLVEQFDDTRLAQGKCERL</sequence>
<organism evidence="2 3">
    <name type="scientific">Nitrosomonas oligotropha</name>
    <dbReference type="NCBI Taxonomy" id="42354"/>
    <lineage>
        <taxon>Bacteria</taxon>
        <taxon>Pseudomonadati</taxon>
        <taxon>Pseudomonadota</taxon>
        <taxon>Betaproteobacteria</taxon>
        <taxon>Nitrosomonadales</taxon>
        <taxon>Nitrosomonadaceae</taxon>
        <taxon>Nitrosomonas</taxon>
    </lineage>
</organism>
<dbReference type="RefSeq" id="WP_090320537.1">
    <property type="nucleotide sequence ID" value="NZ_FNOE01000020.1"/>
</dbReference>
<feature type="domain" description="SPOR" evidence="1">
    <location>
        <begin position="80"/>
        <end position="157"/>
    </location>
</feature>
<reference evidence="3" key="1">
    <citation type="submission" date="2016-10" db="EMBL/GenBank/DDBJ databases">
        <authorList>
            <person name="Varghese N."/>
            <person name="Submissions S."/>
        </authorList>
    </citation>
    <scope>NUCLEOTIDE SEQUENCE [LARGE SCALE GENOMIC DNA]</scope>
    <source>
        <strain evidence="3">Nm76</strain>
    </source>
</reference>
<dbReference type="GO" id="GO:0042834">
    <property type="term" value="F:peptidoglycan binding"/>
    <property type="evidence" value="ECO:0007669"/>
    <property type="project" value="InterPro"/>
</dbReference>
<dbReference type="STRING" id="42354.SAMN05216333_1198"/>
<dbReference type="InterPro" id="IPR007730">
    <property type="entry name" value="SPOR-like_dom"/>
</dbReference>
<dbReference type="SUPFAM" id="SSF110997">
    <property type="entry name" value="Sporulation related repeat"/>
    <property type="match status" value="1"/>
</dbReference>
<dbReference type="Gene3D" id="3.30.70.1070">
    <property type="entry name" value="Sporulation related repeat"/>
    <property type="match status" value="1"/>
</dbReference>
<keyword evidence="3" id="KW-1185">Reference proteome</keyword>
<name>A0A1H8SIQ1_9PROT</name>
<dbReference type="EMBL" id="FODO01000019">
    <property type="protein sequence ID" value="SEO78396.1"/>
    <property type="molecule type" value="Genomic_DNA"/>
</dbReference>
<evidence type="ECO:0000259" key="1">
    <source>
        <dbReference type="PROSITE" id="PS51724"/>
    </source>
</evidence>
<proteinExistence type="predicted"/>
<gene>
    <name evidence="2" type="ORF">SAMN05216333_1198</name>
</gene>
<dbReference type="AlphaFoldDB" id="A0A1H8SIQ1"/>